<comment type="caution">
    <text evidence="1">The sequence shown here is derived from an EMBL/GenBank/DDBJ whole genome shotgun (WGS) entry which is preliminary data.</text>
</comment>
<sequence>MVLALCMRPWDGGVCVFSLGHSPMVVLMALHGRNQSNGHSTRHHGVRAEQDQRPADSRYFLCTITANQSPSGAHHDVALKQQDCDSGGVHDLGLACRRAEGSTRGPGQDPQRG</sequence>
<evidence type="ECO:0000313" key="1">
    <source>
        <dbReference type="EMBL" id="KMO72866.1"/>
    </source>
</evidence>
<protein>
    <submittedName>
        <fullName evidence="1">Uncharacterized protein</fullName>
    </submittedName>
</protein>
<dbReference type="EMBL" id="JYNL01000041">
    <property type="protein sequence ID" value="KMO72866.1"/>
    <property type="molecule type" value="Genomic_DNA"/>
</dbReference>
<evidence type="ECO:0000313" key="2">
    <source>
        <dbReference type="Proteomes" id="UP000036513"/>
    </source>
</evidence>
<dbReference type="AlphaFoldDB" id="A0A0J6YJ26"/>
<name>A0A0J6YJ26_9MYCO</name>
<organism evidence="1 2">
    <name type="scientific">Mycolicibacterium chlorophenolicum</name>
    <dbReference type="NCBI Taxonomy" id="37916"/>
    <lineage>
        <taxon>Bacteria</taxon>
        <taxon>Bacillati</taxon>
        <taxon>Actinomycetota</taxon>
        <taxon>Actinomycetes</taxon>
        <taxon>Mycobacteriales</taxon>
        <taxon>Mycobacteriaceae</taxon>
        <taxon>Mycolicibacterium</taxon>
    </lineage>
</organism>
<dbReference type="Proteomes" id="UP000036513">
    <property type="component" value="Unassembled WGS sequence"/>
</dbReference>
<accession>A0A0J6YJ26</accession>
<proteinExistence type="predicted"/>
<gene>
    <name evidence="1" type="ORF">MCHLDSM_03851</name>
</gene>
<reference evidence="1 2" key="1">
    <citation type="journal article" date="2015" name="Genome Biol. Evol.">
        <title>Characterization of Three Mycobacterium spp. with Potential Use in Bioremediation by Genome Sequencing and Comparative Genomics.</title>
        <authorList>
            <person name="Das S."/>
            <person name="Pettersson B.M."/>
            <person name="Behra P.R."/>
            <person name="Ramesh M."/>
            <person name="Dasgupta S."/>
            <person name="Bhattacharya A."/>
            <person name="Kirsebom L.A."/>
        </authorList>
    </citation>
    <scope>NUCLEOTIDE SEQUENCE [LARGE SCALE GENOMIC DNA]</scope>
    <source>
        <strain evidence="1 2">DSM 43826</strain>
    </source>
</reference>
<keyword evidence="2" id="KW-1185">Reference proteome</keyword>